<proteinExistence type="predicted"/>
<feature type="region of interest" description="Disordered" evidence="1">
    <location>
        <begin position="1"/>
        <end position="23"/>
    </location>
</feature>
<comment type="caution">
    <text evidence="2">The sequence shown here is derived from an EMBL/GenBank/DDBJ whole genome shotgun (WGS) entry which is preliminary data.</text>
</comment>
<dbReference type="Proteomes" id="UP000716291">
    <property type="component" value="Unassembled WGS sequence"/>
</dbReference>
<keyword evidence="3" id="KW-1185">Reference proteome</keyword>
<evidence type="ECO:0000256" key="1">
    <source>
        <dbReference type="SAM" id="MobiDB-lite"/>
    </source>
</evidence>
<sequence length="70" mass="7720">MSRARWSWAGSRPGDPIGVGPLIIREGSPPSLVRQTAWTSRRPAHPMHRYVDGRPASPSRTVKQSSLQTS</sequence>
<dbReference type="EMBL" id="JAANQT010012130">
    <property type="protein sequence ID" value="KAG1273900.1"/>
    <property type="molecule type" value="Genomic_DNA"/>
</dbReference>
<gene>
    <name evidence="2" type="ORF">G6F64_015248</name>
</gene>
<reference evidence="2" key="1">
    <citation type="journal article" date="2020" name="Microb. Genom.">
        <title>Genetic diversity of clinical and environmental Mucorales isolates obtained from an investigation of mucormycosis cases among solid organ transplant recipients.</title>
        <authorList>
            <person name="Nguyen M.H."/>
            <person name="Kaul D."/>
            <person name="Muto C."/>
            <person name="Cheng S.J."/>
            <person name="Richter R.A."/>
            <person name="Bruno V.M."/>
            <person name="Liu G."/>
            <person name="Beyhan S."/>
            <person name="Sundermann A.J."/>
            <person name="Mounaud S."/>
            <person name="Pasculle A.W."/>
            <person name="Nierman W.C."/>
            <person name="Driscoll E."/>
            <person name="Cumbie R."/>
            <person name="Clancy C.J."/>
            <person name="Dupont C.L."/>
        </authorList>
    </citation>
    <scope>NUCLEOTIDE SEQUENCE</scope>
    <source>
        <strain evidence="2">GL11</strain>
    </source>
</reference>
<name>A0A9P6WSG2_RHIOR</name>
<accession>A0A9P6WSG2</accession>
<evidence type="ECO:0000313" key="2">
    <source>
        <dbReference type="EMBL" id="KAG1273900.1"/>
    </source>
</evidence>
<feature type="compositionally biased region" description="Polar residues" evidence="1">
    <location>
        <begin position="58"/>
        <end position="70"/>
    </location>
</feature>
<protein>
    <submittedName>
        <fullName evidence="2">Uncharacterized protein</fullName>
    </submittedName>
</protein>
<feature type="region of interest" description="Disordered" evidence="1">
    <location>
        <begin position="38"/>
        <end position="70"/>
    </location>
</feature>
<organism evidence="2 3">
    <name type="scientific">Rhizopus oryzae</name>
    <name type="common">Mucormycosis agent</name>
    <name type="synonym">Rhizopus arrhizus var. delemar</name>
    <dbReference type="NCBI Taxonomy" id="64495"/>
    <lineage>
        <taxon>Eukaryota</taxon>
        <taxon>Fungi</taxon>
        <taxon>Fungi incertae sedis</taxon>
        <taxon>Mucoromycota</taxon>
        <taxon>Mucoromycotina</taxon>
        <taxon>Mucoromycetes</taxon>
        <taxon>Mucorales</taxon>
        <taxon>Mucorineae</taxon>
        <taxon>Rhizopodaceae</taxon>
        <taxon>Rhizopus</taxon>
    </lineage>
</organism>
<dbReference type="AlphaFoldDB" id="A0A9P6WSG2"/>
<evidence type="ECO:0000313" key="3">
    <source>
        <dbReference type="Proteomes" id="UP000716291"/>
    </source>
</evidence>